<evidence type="ECO:0000313" key="3">
    <source>
        <dbReference type="Proteomes" id="UP000320239"/>
    </source>
</evidence>
<gene>
    <name evidence="2" type="ORF">FHX34_103355</name>
</gene>
<feature type="transmembrane region" description="Helical" evidence="1">
    <location>
        <begin position="20"/>
        <end position="47"/>
    </location>
</feature>
<name>A0A561WAD7_ACTTI</name>
<keyword evidence="1" id="KW-0812">Transmembrane</keyword>
<feature type="transmembrane region" description="Helical" evidence="1">
    <location>
        <begin position="68"/>
        <end position="89"/>
    </location>
</feature>
<keyword evidence="1" id="KW-1133">Transmembrane helix</keyword>
<feature type="transmembrane region" description="Helical" evidence="1">
    <location>
        <begin position="130"/>
        <end position="148"/>
    </location>
</feature>
<dbReference type="EMBL" id="VIWY01000003">
    <property type="protein sequence ID" value="TWG20826.1"/>
    <property type="molecule type" value="Genomic_DNA"/>
</dbReference>
<keyword evidence="1" id="KW-0472">Membrane</keyword>
<feature type="transmembrane region" description="Helical" evidence="1">
    <location>
        <begin position="95"/>
        <end position="118"/>
    </location>
</feature>
<keyword evidence="3" id="KW-1185">Reference proteome</keyword>
<evidence type="ECO:0000256" key="1">
    <source>
        <dbReference type="SAM" id="Phobius"/>
    </source>
</evidence>
<comment type="caution">
    <text evidence="2">The sequence shown here is derived from an EMBL/GenBank/DDBJ whole genome shotgun (WGS) entry which is preliminary data.</text>
</comment>
<protein>
    <submittedName>
        <fullName evidence="2">Uncharacterized protein</fullName>
    </submittedName>
</protein>
<reference evidence="2 3" key="1">
    <citation type="submission" date="2019-06" db="EMBL/GenBank/DDBJ databases">
        <title>Sequencing the genomes of 1000 actinobacteria strains.</title>
        <authorList>
            <person name="Klenk H.-P."/>
        </authorList>
    </citation>
    <scope>NUCLEOTIDE SEQUENCE [LARGE SCALE GENOMIC DNA]</scope>
    <source>
        <strain evidence="2 3">DSM 43866</strain>
    </source>
</reference>
<organism evidence="2 3">
    <name type="scientific">Actinoplanes teichomyceticus</name>
    <dbReference type="NCBI Taxonomy" id="1867"/>
    <lineage>
        <taxon>Bacteria</taxon>
        <taxon>Bacillati</taxon>
        <taxon>Actinomycetota</taxon>
        <taxon>Actinomycetes</taxon>
        <taxon>Micromonosporales</taxon>
        <taxon>Micromonosporaceae</taxon>
        <taxon>Actinoplanes</taxon>
    </lineage>
</organism>
<accession>A0A561WAD7</accession>
<dbReference type="AlphaFoldDB" id="A0A561WAD7"/>
<evidence type="ECO:0000313" key="2">
    <source>
        <dbReference type="EMBL" id="TWG20826.1"/>
    </source>
</evidence>
<sequence>MSGWRDSLQYHCVTKRWRHLTVWLHVLTSVGWMAQAMALCVLLSVGYGSDVSVRSAATSMAHVLDGRLLGPMADASAFTGIMLAAATPWGFFRNWWVLIKFVITLVQLYLGIFLLSPALTESLTAGPSRVQIAGSGLMASAIAFQGWLSVAKPWGKVRAHHRAPVGTGPRWIFVATVGGGLADLAFALAIGHPMPLLSLTLLVIGLIRRPRWVNGRTARAAVP</sequence>
<proteinExistence type="predicted"/>
<dbReference type="Proteomes" id="UP000320239">
    <property type="component" value="Unassembled WGS sequence"/>
</dbReference>